<keyword evidence="9" id="KW-1003">Cell membrane</keyword>
<keyword evidence="12" id="KW-1185">Reference proteome</keyword>
<name>A0A6I8S962_XENTR</name>
<evidence type="ECO:0000256" key="7">
    <source>
        <dbReference type="ARBA" id="ARBA00023224"/>
    </source>
</evidence>
<evidence type="ECO:0000313" key="14">
    <source>
        <dbReference type="Xenbase" id="XB-GENE-29079635"/>
    </source>
</evidence>
<dbReference type="CDD" id="cd15230">
    <property type="entry name" value="7tmA_OR5-like"/>
    <property type="match status" value="1"/>
</dbReference>
<evidence type="ECO:0000256" key="5">
    <source>
        <dbReference type="ARBA" id="ARBA00023136"/>
    </source>
</evidence>
<comment type="similarity">
    <text evidence="8">Belongs to the G-protein coupled receptor 1 family.</text>
</comment>
<keyword evidence="9" id="KW-0716">Sensory transduction</keyword>
<dbReference type="GO" id="GO:0004984">
    <property type="term" value="F:olfactory receptor activity"/>
    <property type="evidence" value="ECO:0007669"/>
    <property type="project" value="InterPro"/>
</dbReference>
<dbReference type="InterPro" id="IPR000276">
    <property type="entry name" value="GPCR_Rhodpsn"/>
</dbReference>
<reference evidence="11" key="2">
    <citation type="submission" date="2020-05" db="UniProtKB">
        <authorList>
            <consortium name="Ensembl"/>
        </authorList>
    </citation>
    <scope>IDENTIFICATION</scope>
</reference>
<evidence type="ECO:0000256" key="2">
    <source>
        <dbReference type="ARBA" id="ARBA00022692"/>
    </source>
</evidence>
<feature type="transmembrane region" description="Helical" evidence="9">
    <location>
        <begin position="139"/>
        <end position="157"/>
    </location>
</feature>
<gene>
    <name evidence="14" type="primary">or5dd2b</name>
    <name evidence="11 13" type="synonym">LOC100489247</name>
</gene>
<feature type="transmembrane region" description="Helical" evidence="9">
    <location>
        <begin position="25"/>
        <end position="48"/>
    </location>
</feature>
<dbReference type="FunFam" id="1.20.1070.10:FF:000003">
    <property type="entry name" value="Olfactory receptor"/>
    <property type="match status" value="1"/>
</dbReference>
<dbReference type="GeneID" id="100489247"/>
<reference evidence="13" key="3">
    <citation type="submission" date="2025-04" db="UniProtKB">
        <authorList>
            <consortium name="RefSeq"/>
        </authorList>
    </citation>
    <scope>IDENTIFICATION</scope>
    <source>
        <strain evidence="13">Nigerian</strain>
        <tissue evidence="13">Liver and blood</tissue>
    </source>
</reference>
<evidence type="ECO:0000256" key="6">
    <source>
        <dbReference type="ARBA" id="ARBA00023170"/>
    </source>
</evidence>
<dbReference type="AlphaFoldDB" id="A0A6I8S962"/>
<dbReference type="Xenbase" id="XB-GENE-29079635">
    <property type="gene designation" value="or5dd2b"/>
</dbReference>
<reference evidence="11" key="1">
    <citation type="journal article" date="2010" name="Science">
        <title>The genome of the Western clawed frog Xenopus tropicalis.</title>
        <authorList>
            <person name="Hellsten U."/>
            <person name="Harland R.M."/>
            <person name="Gilchrist M.J."/>
            <person name="Hendrix D."/>
            <person name="Jurka J."/>
            <person name="Kapitonov V."/>
            <person name="Ovcharenko I."/>
            <person name="Putnam N.H."/>
            <person name="Shu S."/>
            <person name="Taher L."/>
            <person name="Blitz I.L."/>
            <person name="Blumberg B."/>
            <person name="Dichmann D.S."/>
            <person name="Dubchak I."/>
            <person name="Amaya E."/>
            <person name="Detter J.C."/>
            <person name="Fletcher R."/>
            <person name="Gerhard D.S."/>
            <person name="Goodstein D."/>
            <person name="Graves T."/>
            <person name="Grigoriev I.V."/>
            <person name="Grimwood J."/>
            <person name="Kawashima T."/>
            <person name="Lindquist E."/>
            <person name="Lucas S.M."/>
            <person name="Mead P.E."/>
            <person name="Mitros T."/>
            <person name="Ogino H."/>
            <person name="Ohta Y."/>
            <person name="Poliakov A.V."/>
            <person name="Pollet N."/>
            <person name="Robert J."/>
            <person name="Salamov A."/>
            <person name="Sater A.K."/>
            <person name="Schmutz J."/>
            <person name="Terry A."/>
            <person name="Vize P.D."/>
            <person name="Warren W.C."/>
            <person name="Wells D."/>
            <person name="Wills A."/>
            <person name="Wilson R.K."/>
            <person name="Zimmerman L.B."/>
            <person name="Zorn A.M."/>
            <person name="Grainger R."/>
            <person name="Grammer T."/>
            <person name="Khokha M.K."/>
            <person name="Richardson P.M."/>
            <person name="Rokhsar D.S."/>
        </authorList>
    </citation>
    <scope>NUCLEOTIDE SEQUENCE [LARGE SCALE GENOMIC DNA]</scope>
    <source>
        <strain evidence="11">Nigerian</strain>
    </source>
</reference>
<organism evidence="11">
    <name type="scientific">Xenopus tropicalis</name>
    <name type="common">Western clawed frog</name>
    <name type="synonym">Silurana tropicalis</name>
    <dbReference type="NCBI Taxonomy" id="8364"/>
    <lineage>
        <taxon>Eukaryota</taxon>
        <taxon>Metazoa</taxon>
        <taxon>Chordata</taxon>
        <taxon>Craniata</taxon>
        <taxon>Vertebrata</taxon>
        <taxon>Euteleostomi</taxon>
        <taxon>Amphibia</taxon>
        <taxon>Batrachia</taxon>
        <taxon>Anura</taxon>
        <taxon>Pipoidea</taxon>
        <taxon>Pipidae</taxon>
        <taxon>Xenopodinae</taxon>
        <taxon>Xenopus</taxon>
        <taxon>Silurana</taxon>
    </lineage>
</organism>
<evidence type="ECO:0000256" key="4">
    <source>
        <dbReference type="ARBA" id="ARBA00023040"/>
    </source>
</evidence>
<keyword evidence="5 9" id="KW-0472">Membrane</keyword>
<dbReference type="CTD" id="100489247"/>
<feature type="transmembrane region" description="Helical" evidence="9">
    <location>
        <begin position="196"/>
        <end position="224"/>
    </location>
</feature>
<keyword evidence="3 9" id="KW-1133">Transmembrane helix</keyword>
<dbReference type="RefSeq" id="XP_002932832.2">
    <property type="nucleotide sequence ID" value="XM_002932786.2"/>
</dbReference>
<feature type="domain" description="G-protein coupled receptors family 1 profile" evidence="10">
    <location>
        <begin position="40"/>
        <end position="288"/>
    </location>
</feature>
<feature type="transmembrane region" description="Helical" evidence="9">
    <location>
        <begin position="236"/>
        <end position="259"/>
    </location>
</feature>
<dbReference type="SUPFAM" id="SSF81321">
    <property type="entry name" value="Family A G protein-coupled receptor-like"/>
    <property type="match status" value="1"/>
</dbReference>
<dbReference type="OrthoDB" id="9615015at2759"/>
<dbReference type="AGR" id="Xenbase:XB-GENE-29079635"/>
<feature type="transmembrane region" description="Helical" evidence="9">
    <location>
        <begin position="271"/>
        <end position="290"/>
    </location>
</feature>
<evidence type="ECO:0000256" key="8">
    <source>
        <dbReference type="RuleBase" id="RU000688"/>
    </source>
</evidence>
<evidence type="ECO:0000313" key="12">
    <source>
        <dbReference type="Proteomes" id="UP000008143"/>
    </source>
</evidence>
<sequence>MEANQSLDIFFLFDGLTDDPELETALFIIILLIYIFTIVGNCGLIVMIMTSPILHTPMYFFLKHLAFIDMCYTSVVTPRTLSDLFSKKKYIFFVACAVQMYFYAAFFGAEILLLAAMAYDRYAAICRPLVYHIIIKREVCRRMIIACYAISFLQSFIHTRNIFSHSYCNNYQISHFFCDAPPVLKLSCSDTSLTQLLIFAIVGVYSSTSALLILTSYVHIFSAILRIQSAQGRQKAFTTCSSHLVSVGTLFGTMIYMYLHPNASNADQDKVVSVFYTMVIPMLNPIIYSFRNKDVRRAFEKLM</sequence>
<dbReference type="Ensembl" id="ENSXETT00000078090">
    <property type="protein sequence ID" value="ENSXETP00000093419"/>
    <property type="gene ID" value="ENSXETG00000036311"/>
</dbReference>
<keyword evidence="2 8" id="KW-0812">Transmembrane</keyword>
<proteinExistence type="inferred from homology"/>
<evidence type="ECO:0000256" key="1">
    <source>
        <dbReference type="ARBA" id="ARBA00004141"/>
    </source>
</evidence>
<feature type="transmembrane region" description="Helical" evidence="9">
    <location>
        <begin position="60"/>
        <end position="78"/>
    </location>
</feature>
<keyword evidence="9" id="KW-0552">Olfaction</keyword>
<keyword evidence="7 8" id="KW-0807">Transducer</keyword>
<evidence type="ECO:0000313" key="11">
    <source>
        <dbReference type="Ensembl" id="ENSXETP00000093419"/>
    </source>
</evidence>
<comment type="subcellular location">
    <subcellularLocation>
        <location evidence="9">Cell membrane</location>
        <topology evidence="9">Multi-pass membrane protein</topology>
    </subcellularLocation>
    <subcellularLocation>
        <location evidence="1">Membrane</location>
        <topology evidence="1">Multi-pass membrane protein</topology>
    </subcellularLocation>
</comment>
<dbReference type="PANTHER" id="PTHR48018">
    <property type="entry name" value="OLFACTORY RECEPTOR"/>
    <property type="match status" value="1"/>
</dbReference>
<dbReference type="PRINTS" id="PR00245">
    <property type="entry name" value="OLFACTORYR"/>
</dbReference>
<dbReference type="InterPro" id="IPR017452">
    <property type="entry name" value="GPCR_Rhodpsn_7TM"/>
</dbReference>
<protein>
    <recommendedName>
        <fullName evidence="9">Olfactory receptor</fullName>
    </recommendedName>
</protein>
<accession>A0A6I8S962</accession>
<evidence type="ECO:0000259" key="10">
    <source>
        <dbReference type="PROSITE" id="PS50262"/>
    </source>
</evidence>
<dbReference type="GO" id="GO:0005886">
    <property type="term" value="C:plasma membrane"/>
    <property type="evidence" value="ECO:0007669"/>
    <property type="project" value="UniProtKB-SubCell"/>
</dbReference>
<dbReference type="GeneTree" id="ENSGT01040000240383"/>
<evidence type="ECO:0000313" key="13">
    <source>
        <dbReference type="RefSeq" id="XP_002932832.2"/>
    </source>
</evidence>
<dbReference type="GO" id="GO:0004930">
    <property type="term" value="F:G protein-coupled receptor activity"/>
    <property type="evidence" value="ECO:0007669"/>
    <property type="project" value="UniProtKB-KW"/>
</dbReference>
<dbReference type="PROSITE" id="PS50262">
    <property type="entry name" value="G_PROTEIN_RECEP_F1_2"/>
    <property type="match status" value="1"/>
</dbReference>
<dbReference type="Proteomes" id="UP000008143">
    <property type="component" value="Chromosome 3"/>
</dbReference>
<dbReference type="PROSITE" id="PS00237">
    <property type="entry name" value="G_PROTEIN_RECEP_F1_1"/>
    <property type="match status" value="1"/>
</dbReference>
<feature type="transmembrane region" description="Helical" evidence="9">
    <location>
        <begin position="90"/>
        <end position="119"/>
    </location>
</feature>
<dbReference type="Pfam" id="PF13853">
    <property type="entry name" value="7tm_4"/>
    <property type="match status" value="1"/>
</dbReference>
<dbReference type="PRINTS" id="PR00237">
    <property type="entry name" value="GPCRRHODOPSN"/>
</dbReference>
<keyword evidence="6 8" id="KW-0675">Receptor</keyword>
<dbReference type="KEGG" id="xtr:100489247"/>
<dbReference type="Gene3D" id="1.20.1070.10">
    <property type="entry name" value="Rhodopsin 7-helix transmembrane proteins"/>
    <property type="match status" value="1"/>
</dbReference>
<keyword evidence="4 8" id="KW-0297">G-protein coupled receptor</keyword>
<evidence type="ECO:0000256" key="9">
    <source>
        <dbReference type="RuleBase" id="RU363047"/>
    </source>
</evidence>
<dbReference type="InterPro" id="IPR000725">
    <property type="entry name" value="Olfact_rcpt"/>
</dbReference>
<evidence type="ECO:0000256" key="3">
    <source>
        <dbReference type="ARBA" id="ARBA00022989"/>
    </source>
</evidence>